<name>A0A5E7PSS6_PSEFL</name>
<evidence type="ECO:0000313" key="1">
    <source>
        <dbReference type="EMBL" id="VVP52140.1"/>
    </source>
</evidence>
<dbReference type="AlphaFoldDB" id="A0A5E7PSS6"/>
<organism evidence="1 2">
    <name type="scientific">Pseudomonas fluorescens</name>
    <dbReference type="NCBI Taxonomy" id="294"/>
    <lineage>
        <taxon>Bacteria</taxon>
        <taxon>Pseudomonadati</taxon>
        <taxon>Pseudomonadota</taxon>
        <taxon>Gammaproteobacteria</taxon>
        <taxon>Pseudomonadales</taxon>
        <taxon>Pseudomonadaceae</taxon>
        <taxon>Pseudomonas</taxon>
    </lineage>
</organism>
<proteinExistence type="predicted"/>
<dbReference type="RefSeq" id="WP_150782203.1">
    <property type="nucleotide sequence ID" value="NZ_CABVIH010000034.1"/>
</dbReference>
<dbReference type="Proteomes" id="UP000375525">
    <property type="component" value="Unassembled WGS sequence"/>
</dbReference>
<dbReference type="EMBL" id="CABVIH010000034">
    <property type="protein sequence ID" value="VVP52140.1"/>
    <property type="molecule type" value="Genomic_DNA"/>
</dbReference>
<protein>
    <submittedName>
        <fullName evidence="1">Uncharacterized protein</fullName>
    </submittedName>
</protein>
<sequence>MKVNVFIISLYVASVAMETKTNSPTLAYLSPRNEAITIESRQFNDEYAQRALDILQAKVRVLIGPINVKGFRSQGTNHLMTLTNETGYGRLDGFAATSLDGKTQLVVTTKPLLQAWLTEHRHWQKSAKYDPPADIASAFRSEKFYTQAISYDAAVYKLADLSVMARSPGTLALAILFAFGRDEVGPNSPDMLAVSITLGERVFIFTQAANVG</sequence>
<accession>A0A5E7PSS6</accession>
<gene>
    <name evidence="1" type="ORF">PS880_05427</name>
</gene>
<evidence type="ECO:0000313" key="2">
    <source>
        <dbReference type="Proteomes" id="UP000375525"/>
    </source>
</evidence>
<reference evidence="1 2" key="1">
    <citation type="submission" date="2019-09" db="EMBL/GenBank/DDBJ databases">
        <authorList>
            <person name="Chandra G."/>
            <person name="Truman W A."/>
        </authorList>
    </citation>
    <scope>NUCLEOTIDE SEQUENCE [LARGE SCALE GENOMIC DNA]</scope>
    <source>
        <strain evidence="1">PS880</strain>
    </source>
</reference>